<evidence type="ECO:0000313" key="2">
    <source>
        <dbReference type="Proteomes" id="UP000077202"/>
    </source>
</evidence>
<comment type="caution">
    <text evidence="1">The sequence shown here is derived from an EMBL/GenBank/DDBJ whole genome shotgun (WGS) entry which is preliminary data.</text>
</comment>
<accession>A0A176VTK9</accession>
<name>A0A176VTK9_MARPO</name>
<organism evidence="1 2">
    <name type="scientific">Marchantia polymorpha subsp. ruderalis</name>
    <dbReference type="NCBI Taxonomy" id="1480154"/>
    <lineage>
        <taxon>Eukaryota</taxon>
        <taxon>Viridiplantae</taxon>
        <taxon>Streptophyta</taxon>
        <taxon>Embryophyta</taxon>
        <taxon>Marchantiophyta</taxon>
        <taxon>Marchantiopsida</taxon>
        <taxon>Marchantiidae</taxon>
        <taxon>Marchantiales</taxon>
        <taxon>Marchantiaceae</taxon>
        <taxon>Marchantia</taxon>
    </lineage>
</organism>
<reference evidence="1" key="1">
    <citation type="submission" date="2016-03" db="EMBL/GenBank/DDBJ databases">
        <title>Mechanisms controlling the formation of the plant cell surface in tip-growing cells are functionally conserved among land plants.</title>
        <authorList>
            <person name="Honkanen S."/>
            <person name="Jones V.A."/>
            <person name="Morieri G."/>
            <person name="Champion C."/>
            <person name="Hetherington A.J."/>
            <person name="Kelly S."/>
            <person name="Saint-Marcoux D."/>
            <person name="Proust H."/>
            <person name="Prescott H."/>
            <person name="Dolan L."/>
        </authorList>
    </citation>
    <scope>NUCLEOTIDE SEQUENCE [LARGE SCALE GENOMIC DNA]</scope>
    <source>
        <tissue evidence="1">Whole gametophyte</tissue>
    </source>
</reference>
<sequence>MSQEEILCHAKWAGIWKSRRRPYMNFTYSYKSFLETESPHQDQGNTKAEGLTRPKKPKRFISSSLRFHPGYLVRIRHTFELLQDIYCFCCPNDPSTLTRILAIQDGVWGHKIRAFAFLPTCSPEPATLTGTIIKPPSASEVTTVDTDIAIERTDMAGTHPISVNGPFIAASRVSKPHRRTWRVIATDAYGNVDT</sequence>
<dbReference type="AlphaFoldDB" id="A0A176VTK9"/>
<proteinExistence type="predicted"/>
<evidence type="ECO:0000313" key="1">
    <source>
        <dbReference type="EMBL" id="OAE23743.1"/>
    </source>
</evidence>
<dbReference type="EMBL" id="LVLJ01002789">
    <property type="protein sequence ID" value="OAE23743.1"/>
    <property type="molecule type" value="Genomic_DNA"/>
</dbReference>
<gene>
    <name evidence="1" type="ORF">AXG93_4776s1270</name>
</gene>
<protein>
    <submittedName>
        <fullName evidence="1">Uncharacterized protein</fullName>
    </submittedName>
</protein>
<keyword evidence="2" id="KW-1185">Reference proteome</keyword>
<dbReference type="Proteomes" id="UP000077202">
    <property type="component" value="Unassembled WGS sequence"/>
</dbReference>